<dbReference type="AlphaFoldDB" id="A0A5E4QHI8"/>
<reference evidence="1 2" key="1">
    <citation type="submission" date="2017-07" db="EMBL/GenBank/DDBJ databases">
        <authorList>
            <person name="Talla V."/>
            <person name="Backstrom N."/>
        </authorList>
    </citation>
    <scope>NUCLEOTIDE SEQUENCE [LARGE SCALE GENOMIC DNA]</scope>
</reference>
<proteinExistence type="predicted"/>
<evidence type="ECO:0000313" key="2">
    <source>
        <dbReference type="Proteomes" id="UP000324832"/>
    </source>
</evidence>
<accession>A0A5E4QHI8</accession>
<sequence>MRHSFSEADRHAGGACQFVPQLIEVTITCLLHFAQESQILCGITFMARYNAEENHEKRKMDETRNTNKLMGKRKMPYPIGYHIHDTAEPTMSKNILIQYQVGQDRDVIVGESNVNPQHNMTIRTGCFSCVLLLRGGSGSVGEESTREDGCKISYINGEDYY</sequence>
<gene>
    <name evidence="1" type="ORF">LSINAPIS_LOCUS8607</name>
</gene>
<keyword evidence="2" id="KW-1185">Reference proteome</keyword>
<dbReference type="EMBL" id="FZQP02003112">
    <property type="protein sequence ID" value="VVC97296.1"/>
    <property type="molecule type" value="Genomic_DNA"/>
</dbReference>
<organism evidence="1 2">
    <name type="scientific">Leptidea sinapis</name>
    <dbReference type="NCBI Taxonomy" id="189913"/>
    <lineage>
        <taxon>Eukaryota</taxon>
        <taxon>Metazoa</taxon>
        <taxon>Ecdysozoa</taxon>
        <taxon>Arthropoda</taxon>
        <taxon>Hexapoda</taxon>
        <taxon>Insecta</taxon>
        <taxon>Pterygota</taxon>
        <taxon>Neoptera</taxon>
        <taxon>Endopterygota</taxon>
        <taxon>Lepidoptera</taxon>
        <taxon>Glossata</taxon>
        <taxon>Ditrysia</taxon>
        <taxon>Papilionoidea</taxon>
        <taxon>Pieridae</taxon>
        <taxon>Dismorphiinae</taxon>
        <taxon>Leptidea</taxon>
    </lineage>
</organism>
<name>A0A5E4QHI8_9NEOP</name>
<protein>
    <submittedName>
        <fullName evidence="1">Uncharacterized protein</fullName>
    </submittedName>
</protein>
<evidence type="ECO:0000313" key="1">
    <source>
        <dbReference type="EMBL" id="VVC97296.1"/>
    </source>
</evidence>
<dbReference type="Proteomes" id="UP000324832">
    <property type="component" value="Unassembled WGS sequence"/>
</dbReference>